<organism evidence="2 3">
    <name type="scientific">Actinomycetospora flava</name>
    <dbReference type="NCBI Taxonomy" id="3129232"/>
    <lineage>
        <taxon>Bacteria</taxon>
        <taxon>Bacillati</taxon>
        <taxon>Actinomycetota</taxon>
        <taxon>Actinomycetes</taxon>
        <taxon>Pseudonocardiales</taxon>
        <taxon>Pseudonocardiaceae</taxon>
        <taxon>Actinomycetospora</taxon>
    </lineage>
</organism>
<dbReference type="Proteomes" id="UP001369736">
    <property type="component" value="Unassembled WGS sequence"/>
</dbReference>
<evidence type="ECO:0000313" key="2">
    <source>
        <dbReference type="EMBL" id="MEJ2863742.1"/>
    </source>
</evidence>
<gene>
    <name evidence="2" type="ORF">WCD58_21470</name>
</gene>
<dbReference type="RefSeq" id="WP_337705102.1">
    <property type="nucleotide sequence ID" value="NZ_JBBEGM010000009.1"/>
</dbReference>
<sequence length="377" mass="40421">MPPSAGRDVRSHRRPPGPARARAVSLVAVGALAGGVAIASTSAPWPREATDRQPQGPDRASGASGTDHRVAPVPPVPAQEPVAAETDPDPAPPVPAPQVWRADGPGAFHRTPWTTVGTAVPQVDGDEVSFRLTGRGQRSELEPAIPVVHEGDQHDLTFAVRLDGEHTGDHVIARWENDSPGQAPLALRVRNGELVLRGGEGHPSGPRTFTRALGHAPLGEWTRLRVLVRFSADPEKGGVSVWRDGRPVVDDERPRGGTLYPGQQSYLKVGLHRDRTVASPSTARFGALRVDHGRADRERDDSRTDVRRSTDDRAGSSGDRSARDGSERRRDEASERSGRQRADRGGTGTDERRSTDASEDTGSDRDAPSTGSDTEDR</sequence>
<proteinExistence type="predicted"/>
<keyword evidence="2" id="KW-0456">Lyase</keyword>
<dbReference type="Pfam" id="PF14099">
    <property type="entry name" value="Polysacc_lyase"/>
    <property type="match status" value="1"/>
</dbReference>
<feature type="region of interest" description="Disordered" evidence="1">
    <location>
        <begin position="38"/>
        <end position="102"/>
    </location>
</feature>
<evidence type="ECO:0000313" key="3">
    <source>
        <dbReference type="Proteomes" id="UP001369736"/>
    </source>
</evidence>
<dbReference type="InterPro" id="IPR025975">
    <property type="entry name" value="Polysacc_lyase"/>
</dbReference>
<dbReference type="GO" id="GO:0016829">
    <property type="term" value="F:lyase activity"/>
    <property type="evidence" value="ECO:0007669"/>
    <property type="project" value="UniProtKB-KW"/>
</dbReference>
<dbReference type="Gene3D" id="2.60.120.200">
    <property type="match status" value="1"/>
</dbReference>
<evidence type="ECO:0000256" key="1">
    <source>
        <dbReference type="SAM" id="MobiDB-lite"/>
    </source>
</evidence>
<reference evidence="2 3" key="1">
    <citation type="submission" date="2024-03" db="EMBL/GenBank/DDBJ databases">
        <title>Actinomycetospora sp. OC33-EN07, a novel actinomycete isolated from wild orchid (Aerides multiflora).</title>
        <authorList>
            <person name="Suriyachadkun C."/>
        </authorList>
    </citation>
    <scope>NUCLEOTIDE SEQUENCE [LARGE SCALE GENOMIC DNA]</scope>
    <source>
        <strain evidence="2 3">OC33-EN07</strain>
    </source>
</reference>
<name>A0ABU8M9J8_9PSEU</name>
<feature type="region of interest" description="Disordered" evidence="1">
    <location>
        <begin position="1"/>
        <end position="21"/>
    </location>
</feature>
<keyword evidence="3" id="KW-1185">Reference proteome</keyword>
<protein>
    <submittedName>
        <fullName evidence="2">Heparin lyase I family protein</fullName>
    </submittedName>
</protein>
<dbReference type="EMBL" id="JBBEGM010000009">
    <property type="protein sequence ID" value="MEJ2863742.1"/>
    <property type="molecule type" value="Genomic_DNA"/>
</dbReference>
<feature type="compositionally biased region" description="Basic and acidic residues" evidence="1">
    <location>
        <begin position="289"/>
        <end position="367"/>
    </location>
</feature>
<feature type="region of interest" description="Disordered" evidence="1">
    <location>
        <begin position="278"/>
        <end position="377"/>
    </location>
</feature>
<accession>A0ABU8M9J8</accession>
<comment type="caution">
    <text evidence="2">The sequence shown here is derived from an EMBL/GenBank/DDBJ whole genome shotgun (WGS) entry which is preliminary data.</text>
</comment>